<protein>
    <submittedName>
        <fullName evidence="1">Uncharacterized protein</fullName>
    </submittedName>
</protein>
<dbReference type="AlphaFoldDB" id="A0AAD5JUM9"/>
<evidence type="ECO:0000313" key="2">
    <source>
        <dbReference type="Proteomes" id="UP001209540"/>
    </source>
</evidence>
<comment type="caution">
    <text evidence="1">The sequence shown here is derived from an EMBL/GenBank/DDBJ whole genome shotgun (WGS) entry which is preliminary data.</text>
</comment>
<evidence type="ECO:0000313" key="1">
    <source>
        <dbReference type="EMBL" id="KAI9255196.1"/>
    </source>
</evidence>
<keyword evidence="2" id="KW-1185">Reference proteome</keyword>
<reference evidence="1" key="1">
    <citation type="journal article" date="2022" name="IScience">
        <title>Evolution of zygomycete secretomes and the origins of terrestrial fungal ecologies.</title>
        <authorList>
            <person name="Chang Y."/>
            <person name="Wang Y."/>
            <person name="Mondo S."/>
            <person name="Ahrendt S."/>
            <person name="Andreopoulos W."/>
            <person name="Barry K."/>
            <person name="Beard J."/>
            <person name="Benny G.L."/>
            <person name="Blankenship S."/>
            <person name="Bonito G."/>
            <person name="Cuomo C."/>
            <person name="Desiro A."/>
            <person name="Gervers K.A."/>
            <person name="Hundley H."/>
            <person name="Kuo A."/>
            <person name="LaButti K."/>
            <person name="Lang B.F."/>
            <person name="Lipzen A."/>
            <person name="O'Donnell K."/>
            <person name="Pangilinan J."/>
            <person name="Reynolds N."/>
            <person name="Sandor L."/>
            <person name="Smith M.E."/>
            <person name="Tsang A."/>
            <person name="Grigoriev I.V."/>
            <person name="Stajich J.E."/>
            <person name="Spatafora J.W."/>
        </authorList>
    </citation>
    <scope>NUCLEOTIDE SEQUENCE</scope>
    <source>
        <strain evidence="1">RSA 2281</strain>
    </source>
</reference>
<proteinExistence type="predicted"/>
<dbReference type="EMBL" id="JAIXMP010000023">
    <property type="protein sequence ID" value="KAI9255196.1"/>
    <property type="molecule type" value="Genomic_DNA"/>
</dbReference>
<organism evidence="1 2">
    <name type="scientific">Phascolomyces articulosus</name>
    <dbReference type="NCBI Taxonomy" id="60185"/>
    <lineage>
        <taxon>Eukaryota</taxon>
        <taxon>Fungi</taxon>
        <taxon>Fungi incertae sedis</taxon>
        <taxon>Mucoromycota</taxon>
        <taxon>Mucoromycotina</taxon>
        <taxon>Mucoromycetes</taxon>
        <taxon>Mucorales</taxon>
        <taxon>Lichtheimiaceae</taxon>
        <taxon>Phascolomyces</taxon>
    </lineage>
</organism>
<accession>A0AAD5JUM9</accession>
<gene>
    <name evidence="1" type="ORF">BDA99DRAFT_155213</name>
</gene>
<name>A0AAD5JUM9_9FUNG</name>
<sequence>MKNFLKELAAAGQRHQEQHLLQQPYPLKEIELSTLSNALTDDVLQYVMDIKSLQTVRIIKCSSITVNGIKDLIRNVSTSSSSSTCIKNIEIRQCDSVLLLAYIYTLIKQYKEKNQRGCMMKYTKDRHA</sequence>
<dbReference type="Proteomes" id="UP001209540">
    <property type="component" value="Unassembled WGS sequence"/>
</dbReference>
<reference evidence="1" key="2">
    <citation type="submission" date="2023-02" db="EMBL/GenBank/DDBJ databases">
        <authorList>
            <consortium name="DOE Joint Genome Institute"/>
            <person name="Mondo S.J."/>
            <person name="Chang Y."/>
            <person name="Wang Y."/>
            <person name="Ahrendt S."/>
            <person name="Andreopoulos W."/>
            <person name="Barry K."/>
            <person name="Beard J."/>
            <person name="Benny G.L."/>
            <person name="Blankenship S."/>
            <person name="Bonito G."/>
            <person name="Cuomo C."/>
            <person name="Desiro A."/>
            <person name="Gervers K.A."/>
            <person name="Hundley H."/>
            <person name="Kuo A."/>
            <person name="LaButti K."/>
            <person name="Lang B.F."/>
            <person name="Lipzen A."/>
            <person name="O'Donnell K."/>
            <person name="Pangilinan J."/>
            <person name="Reynolds N."/>
            <person name="Sandor L."/>
            <person name="Smith M.W."/>
            <person name="Tsang A."/>
            <person name="Grigoriev I.V."/>
            <person name="Stajich J.E."/>
            <person name="Spatafora J.W."/>
        </authorList>
    </citation>
    <scope>NUCLEOTIDE SEQUENCE</scope>
    <source>
        <strain evidence="1">RSA 2281</strain>
    </source>
</reference>